<reference evidence="7" key="1">
    <citation type="submission" date="2007-11" db="EMBL/GenBank/DDBJ databases">
        <title>Complete genome sequence of Clostridium phytofermentans ISDg.</title>
        <authorList>
            <person name="Leschine S.B."/>
            <person name="Warnick T.A."/>
            <person name="Blanchard J.L."/>
            <person name="Schnell D.J."/>
            <person name="Petit E.L."/>
            <person name="LaTouf W.G."/>
            <person name="Copeland A."/>
            <person name="Lucas S."/>
            <person name="Lapidus A."/>
            <person name="Barry K."/>
            <person name="Glavina del Rio T."/>
            <person name="Dalin E."/>
            <person name="Tice H."/>
            <person name="Pitluck S."/>
            <person name="Kiss H."/>
            <person name="Brettin T."/>
            <person name="Bruce D."/>
            <person name="Detter J.C."/>
            <person name="Han C."/>
            <person name="Kuske C."/>
            <person name="Schmutz J."/>
            <person name="Larimer F."/>
            <person name="Land M."/>
            <person name="Hauser L."/>
            <person name="Kyrpides N."/>
            <person name="Kim E.A."/>
            <person name="Richardson P."/>
        </authorList>
    </citation>
    <scope>NUCLEOTIDE SEQUENCE [LARGE SCALE GENOMIC DNA]</scope>
    <source>
        <strain evidence="7">ATCC 700394 / DSM 18823 / ISDg</strain>
    </source>
</reference>
<keyword evidence="4" id="KW-0804">Transcription</keyword>
<evidence type="ECO:0000256" key="4">
    <source>
        <dbReference type="ARBA" id="ARBA00023163"/>
    </source>
</evidence>
<dbReference type="InterPro" id="IPR036390">
    <property type="entry name" value="WH_DNA-bd_sf"/>
</dbReference>
<proteinExistence type="inferred from homology"/>
<keyword evidence="2" id="KW-0805">Transcription regulation</keyword>
<evidence type="ECO:0000313" key="6">
    <source>
        <dbReference type="EMBL" id="ABX42271.1"/>
    </source>
</evidence>
<keyword evidence="3" id="KW-0238">DNA-binding</keyword>
<feature type="domain" description="HTH lysR-type" evidence="5">
    <location>
        <begin position="1"/>
        <end position="58"/>
    </location>
</feature>
<evidence type="ECO:0000256" key="3">
    <source>
        <dbReference type="ARBA" id="ARBA00023125"/>
    </source>
</evidence>
<dbReference type="PRINTS" id="PR00039">
    <property type="entry name" value="HTHLYSR"/>
</dbReference>
<dbReference type="Pfam" id="PF03466">
    <property type="entry name" value="LysR_substrate"/>
    <property type="match status" value="1"/>
</dbReference>
<evidence type="ECO:0000259" key="5">
    <source>
        <dbReference type="PROSITE" id="PS50931"/>
    </source>
</evidence>
<dbReference type="RefSeq" id="WP_012199925.1">
    <property type="nucleotide sequence ID" value="NC_010001.1"/>
</dbReference>
<dbReference type="PANTHER" id="PTHR30126:SF39">
    <property type="entry name" value="HTH-TYPE TRANSCRIPTIONAL REGULATOR CYSL"/>
    <property type="match status" value="1"/>
</dbReference>
<dbReference type="HOGENOM" id="CLU_039613_6_1_9"/>
<comment type="similarity">
    <text evidence="1">Belongs to the LysR transcriptional regulatory family.</text>
</comment>
<dbReference type="FunFam" id="1.10.10.10:FF:000001">
    <property type="entry name" value="LysR family transcriptional regulator"/>
    <property type="match status" value="1"/>
</dbReference>
<dbReference type="Pfam" id="PF00126">
    <property type="entry name" value="HTH_1"/>
    <property type="match status" value="1"/>
</dbReference>
<dbReference type="InterPro" id="IPR036388">
    <property type="entry name" value="WH-like_DNA-bd_sf"/>
</dbReference>
<dbReference type="KEGG" id="cpy:Cphy_1902"/>
<dbReference type="GO" id="GO:0003700">
    <property type="term" value="F:DNA-binding transcription factor activity"/>
    <property type="evidence" value="ECO:0007669"/>
    <property type="project" value="InterPro"/>
</dbReference>
<dbReference type="Gene3D" id="1.10.10.10">
    <property type="entry name" value="Winged helix-like DNA-binding domain superfamily/Winged helix DNA-binding domain"/>
    <property type="match status" value="1"/>
</dbReference>
<dbReference type="GO" id="GO:0000976">
    <property type="term" value="F:transcription cis-regulatory region binding"/>
    <property type="evidence" value="ECO:0007669"/>
    <property type="project" value="TreeGrafter"/>
</dbReference>
<evidence type="ECO:0000256" key="2">
    <source>
        <dbReference type="ARBA" id="ARBA00023015"/>
    </source>
</evidence>
<evidence type="ECO:0000256" key="1">
    <source>
        <dbReference type="ARBA" id="ARBA00009437"/>
    </source>
</evidence>
<dbReference type="AlphaFoldDB" id="A9KT60"/>
<dbReference type="SUPFAM" id="SSF46785">
    <property type="entry name" value="Winged helix' DNA-binding domain"/>
    <property type="match status" value="1"/>
</dbReference>
<keyword evidence="7" id="KW-1185">Reference proteome</keyword>
<dbReference type="PROSITE" id="PS50931">
    <property type="entry name" value="HTH_LYSR"/>
    <property type="match status" value="1"/>
</dbReference>
<dbReference type="SUPFAM" id="SSF53850">
    <property type="entry name" value="Periplasmic binding protein-like II"/>
    <property type="match status" value="1"/>
</dbReference>
<accession>A9KT60</accession>
<protein>
    <submittedName>
        <fullName evidence="6">Transcriptional regulator, LysR family</fullName>
    </submittedName>
</protein>
<dbReference type="Gene3D" id="3.40.190.290">
    <property type="match status" value="1"/>
</dbReference>
<name>A9KT60_LACP7</name>
<dbReference type="CDD" id="cd08420">
    <property type="entry name" value="PBP2_CysL_like"/>
    <property type="match status" value="1"/>
</dbReference>
<dbReference type="Proteomes" id="UP000000370">
    <property type="component" value="Chromosome"/>
</dbReference>
<dbReference type="InterPro" id="IPR000847">
    <property type="entry name" value="LysR_HTH_N"/>
</dbReference>
<dbReference type="EMBL" id="CP000885">
    <property type="protein sequence ID" value="ABX42271.1"/>
    <property type="molecule type" value="Genomic_DNA"/>
</dbReference>
<gene>
    <name evidence="6" type="ordered locus">Cphy_1902</name>
</gene>
<organism evidence="6 7">
    <name type="scientific">Lachnoclostridium phytofermentans (strain ATCC 700394 / DSM 18823 / ISDg)</name>
    <name type="common">Clostridium phytofermentans</name>
    <dbReference type="NCBI Taxonomy" id="357809"/>
    <lineage>
        <taxon>Bacteria</taxon>
        <taxon>Bacillati</taxon>
        <taxon>Bacillota</taxon>
        <taxon>Clostridia</taxon>
        <taxon>Lachnospirales</taxon>
        <taxon>Lachnospiraceae</taxon>
    </lineage>
</organism>
<dbReference type="InterPro" id="IPR005119">
    <property type="entry name" value="LysR_subst-bd"/>
</dbReference>
<evidence type="ECO:0000313" key="7">
    <source>
        <dbReference type="Proteomes" id="UP000000370"/>
    </source>
</evidence>
<dbReference type="OrthoDB" id="9785745at2"/>
<dbReference type="eggNOG" id="COG0583">
    <property type="taxonomic scope" value="Bacteria"/>
</dbReference>
<sequence length="292" mass="33662">MTIRHFKIFIAVVECGKMRRAAERLYISQPAISQAIQELEEHYQVKLFERLSQKLSITEMGELLLPYARQAVELFENTEQAMKNAGEVSRIRLGTSISVGTTILNDLLDRYEEIYGNLDTSVIIHNTQTIETLIHSCKLDLGIVEGFVIDKGMKQIPICEDELVLVVGKSHPLYQKEIITFEELQNEILISREEGSVNRNQFEQLLLERDITMQKKWTCTNSEAIKIAVEHGRGLAILSQMIIRKEVEEGTLKILQLEDIHVHRKIHLIYHKDKFLSKPLKQFIELCLSKAH</sequence>
<dbReference type="PANTHER" id="PTHR30126">
    <property type="entry name" value="HTH-TYPE TRANSCRIPTIONAL REGULATOR"/>
    <property type="match status" value="1"/>
</dbReference>